<feature type="signal peptide" evidence="1">
    <location>
        <begin position="1"/>
        <end position="15"/>
    </location>
</feature>
<dbReference type="AlphaFoldDB" id="A0A453IKX7"/>
<name>A0A453IKX7_AEGTS</name>
<evidence type="ECO:0000313" key="3">
    <source>
        <dbReference type="Proteomes" id="UP000015105"/>
    </source>
</evidence>
<sequence length="125" mass="13638">MVLICSASLFKFCSGSGCSCTRDGSPETRMSCRGSPSTGPSLWCTSRSPPEATRIQWVRLYSPKRLFQQLEAAKEEFIRGNVGVRGSGRGRSRVILPKVLESYARDAGLAAQELLRVVEPCLPEG</sequence>
<reference evidence="3" key="2">
    <citation type="journal article" date="2017" name="Nat. Plants">
        <title>The Aegilops tauschii genome reveals multiple impacts of transposons.</title>
        <authorList>
            <person name="Zhao G."/>
            <person name="Zou C."/>
            <person name="Li K."/>
            <person name="Wang K."/>
            <person name="Li T."/>
            <person name="Gao L."/>
            <person name="Zhang X."/>
            <person name="Wang H."/>
            <person name="Yang Z."/>
            <person name="Liu X."/>
            <person name="Jiang W."/>
            <person name="Mao L."/>
            <person name="Kong X."/>
            <person name="Jiao Y."/>
            <person name="Jia J."/>
        </authorList>
    </citation>
    <scope>NUCLEOTIDE SEQUENCE [LARGE SCALE GENOMIC DNA]</scope>
    <source>
        <strain evidence="3">cv. AL8/78</strain>
    </source>
</reference>
<evidence type="ECO:0000256" key="1">
    <source>
        <dbReference type="SAM" id="SignalP"/>
    </source>
</evidence>
<reference evidence="2" key="4">
    <citation type="submission" date="2019-03" db="UniProtKB">
        <authorList>
            <consortium name="EnsemblPlants"/>
        </authorList>
    </citation>
    <scope>IDENTIFICATION</scope>
</reference>
<dbReference type="PANTHER" id="PTHR23054:SF58">
    <property type="entry name" value="OS03G0233800 PROTEIN"/>
    <property type="match status" value="1"/>
</dbReference>
<evidence type="ECO:0000313" key="2">
    <source>
        <dbReference type="EnsemblPlants" id="AET4Gv20596000.27"/>
    </source>
</evidence>
<dbReference type="PANTHER" id="PTHR23054">
    <property type="entry name" value="TERNARY COMPLEX FACTOR MIP1, LEUCINE-ZIPPER-RELATED"/>
    <property type="match status" value="1"/>
</dbReference>
<accession>A0A453IKX7</accession>
<keyword evidence="3" id="KW-1185">Reference proteome</keyword>
<dbReference type="EnsemblPlants" id="AET4Gv20596000.27">
    <property type="protein sequence ID" value="AET4Gv20596000.27"/>
    <property type="gene ID" value="AET4Gv20596000"/>
</dbReference>
<dbReference type="Proteomes" id="UP000015105">
    <property type="component" value="Chromosome 4D"/>
</dbReference>
<protein>
    <submittedName>
        <fullName evidence="2">Uncharacterized protein</fullName>
    </submittedName>
</protein>
<reference evidence="3" key="1">
    <citation type="journal article" date="2014" name="Science">
        <title>Ancient hybridizations among the ancestral genomes of bread wheat.</title>
        <authorList>
            <consortium name="International Wheat Genome Sequencing Consortium,"/>
            <person name="Marcussen T."/>
            <person name="Sandve S.R."/>
            <person name="Heier L."/>
            <person name="Spannagl M."/>
            <person name="Pfeifer M."/>
            <person name="Jakobsen K.S."/>
            <person name="Wulff B.B."/>
            <person name="Steuernagel B."/>
            <person name="Mayer K.F."/>
            <person name="Olsen O.A."/>
        </authorList>
    </citation>
    <scope>NUCLEOTIDE SEQUENCE [LARGE SCALE GENOMIC DNA]</scope>
    <source>
        <strain evidence="3">cv. AL8/78</strain>
    </source>
</reference>
<feature type="chain" id="PRO_5019123702" evidence="1">
    <location>
        <begin position="16"/>
        <end position="125"/>
    </location>
</feature>
<proteinExistence type="predicted"/>
<dbReference type="Gramene" id="AET4Gv20596000.27">
    <property type="protein sequence ID" value="AET4Gv20596000.27"/>
    <property type="gene ID" value="AET4Gv20596000"/>
</dbReference>
<keyword evidence="1" id="KW-0732">Signal</keyword>
<reference evidence="2" key="5">
    <citation type="journal article" date="2021" name="G3 (Bethesda)">
        <title>Aegilops tauschii genome assembly Aet v5.0 features greater sequence contiguity and improved annotation.</title>
        <authorList>
            <person name="Wang L."/>
            <person name="Zhu T."/>
            <person name="Rodriguez J.C."/>
            <person name="Deal K.R."/>
            <person name="Dubcovsky J."/>
            <person name="McGuire P.E."/>
            <person name="Lux T."/>
            <person name="Spannagl M."/>
            <person name="Mayer K.F.X."/>
            <person name="Baldrich P."/>
            <person name="Meyers B.C."/>
            <person name="Huo N."/>
            <person name="Gu Y.Q."/>
            <person name="Zhou H."/>
            <person name="Devos K.M."/>
            <person name="Bennetzen J.L."/>
            <person name="Unver T."/>
            <person name="Budak H."/>
            <person name="Gulick P.J."/>
            <person name="Galiba G."/>
            <person name="Kalapos B."/>
            <person name="Nelson D.R."/>
            <person name="Li P."/>
            <person name="You F.M."/>
            <person name="Luo M.C."/>
            <person name="Dvorak J."/>
        </authorList>
    </citation>
    <scope>NUCLEOTIDE SEQUENCE [LARGE SCALE GENOMIC DNA]</scope>
    <source>
        <strain evidence="2">cv. AL8/78</strain>
    </source>
</reference>
<organism evidence="2 3">
    <name type="scientific">Aegilops tauschii subsp. strangulata</name>
    <name type="common">Goatgrass</name>
    <dbReference type="NCBI Taxonomy" id="200361"/>
    <lineage>
        <taxon>Eukaryota</taxon>
        <taxon>Viridiplantae</taxon>
        <taxon>Streptophyta</taxon>
        <taxon>Embryophyta</taxon>
        <taxon>Tracheophyta</taxon>
        <taxon>Spermatophyta</taxon>
        <taxon>Magnoliopsida</taxon>
        <taxon>Liliopsida</taxon>
        <taxon>Poales</taxon>
        <taxon>Poaceae</taxon>
        <taxon>BOP clade</taxon>
        <taxon>Pooideae</taxon>
        <taxon>Triticodae</taxon>
        <taxon>Triticeae</taxon>
        <taxon>Triticinae</taxon>
        <taxon>Aegilops</taxon>
    </lineage>
</organism>
<reference evidence="2" key="3">
    <citation type="journal article" date="2017" name="Nature">
        <title>Genome sequence of the progenitor of the wheat D genome Aegilops tauschii.</title>
        <authorList>
            <person name="Luo M.C."/>
            <person name="Gu Y.Q."/>
            <person name="Puiu D."/>
            <person name="Wang H."/>
            <person name="Twardziok S.O."/>
            <person name="Deal K.R."/>
            <person name="Huo N."/>
            <person name="Zhu T."/>
            <person name="Wang L."/>
            <person name="Wang Y."/>
            <person name="McGuire P.E."/>
            <person name="Liu S."/>
            <person name="Long H."/>
            <person name="Ramasamy R.K."/>
            <person name="Rodriguez J.C."/>
            <person name="Van S.L."/>
            <person name="Yuan L."/>
            <person name="Wang Z."/>
            <person name="Xia Z."/>
            <person name="Xiao L."/>
            <person name="Anderson O.D."/>
            <person name="Ouyang S."/>
            <person name="Liang Y."/>
            <person name="Zimin A.V."/>
            <person name="Pertea G."/>
            <person name="Qi P."/>
            <person name="Bennetzen J.L."/>
            <person name="Dai X."/>
            <person name="Dawson M.W."/>
            <person name="Muller H.G."/>
            <person name="Kugler K."/>
            <person name="Rivarola-Duarte L."/>
            <person name="Spannagl M."/>
            <person name="Mayer K.F.X."/>
            <person name="Lu F.H."/>
            <person name="Bevan M.W."/>
            <person name="Leroy P."/>
            <person name="Li P."/>
            <person name="You F.M."/>
            <person name="Sun Q."/>
            <person name="Liu Z."/>
            <person name="Lyons E."/>
            <person name="Wicker T."/>
            <person name="Salzberg S.L."/>
            <person name="Devos K.M."/>
            <person name="Dvorak J."/>
        </authorList>
    </citation>
    <scope>NUCLEOTIDE SEQUENCE [LARGE SCALE GENOMIC DNA]</scope>
    <source>
        <strain evidence="2">cv. AL8/78</strain>
    </source>
</reference>